<reference evidence="2" key="2">
    <citation type="submission" date="2025-08" db="UniProtKB">
        <authorList>
            <consortium name="Ensembl"/>
        </authorList>
    </citation>
    <scope>IDENTIFICATION</scope>
</reference>
<keyword evidence="3" id="KW-1185">Reference proteome</keyword>
<feature type="repeat" description="RCC1" evidence="1">
    <location>
        <begin position="117"/>
        <end position="196"/>
    </location>
</feature>
<proteinExistence type="predicted"/>
<dbReference type="Gene3D" id="2.130.10.30">
    <property type="entry name" value="Regulator of chromosome condensation 1/beta-lactamase-inhibitor protein II"/>
    <property type="match status" value="2"/>
</dbReference>
<dbReference type="GeneTree" id="ENSGT00940000164520"/>
<evidence type="ECO:0000313" key="3">
    <source>
        <dbReference type="Proteomes" id="UP000694580"/>
    </source>
</evidence>
<dbReference type="PANTHER" id="PTHR46849:SF1">
    <property type="entry name" value="RCC1 DOMAIN-CONTAINING PROTEIN 1"/>
    <property type="match status" value="1"/>
</dbReference>
<protein>
    <recommendedName>
        <fullName evidence="4">RCC1 domain-containing protein 1</fullName>
    </recommendedName>
</protein>
<dbReference type="Pfam" id="PF00415">
    <property type="entry name" value="RCC1"/>
    <property type="match status" value="3"/>
</dbReference>
<name>A0AAY4BKB2_9TELE</name>
<dbReference type="PRINTS" id="PR00633">
    <property type="entry name" value="RCCNDNSATION"/>
</dbReference>
<evidence type="ECO:0008006" key="4">
    <source>
        <dbReference type="Google" id="ProtNLM"/>
    </source>
</evidence>
<feature type="repeat" description="RCC1" evidence="1">
    <location>
        <begin position="197"/>
        <end position="250"/>
    </location>
</feature>
<feature type="repeat" description="RCC1" evidence="1">
    <location>
        <begin position="65"/>
        <end position="116"/>
    </location>
</feature>
<reference evidence="2" key="3">
    <citation type="submission" date="2025-09" db="UniProtKB">
        <authorList>
            <consortium name="Ensembl"/>
        </authorList>
    </citation>
    <scope>IDENTIFICATION</scope>
</reference>
<dbReference type="InterPro" id="IPR052830">
    <property type="entry name" value="RCC1_domain-containing"/>
</dbReference>
<gene>
    <name evidence="2" type="primary">LOC114766949</name>
</gene>
<dbReference type="InterPro" id="IPR000408">
    <property type="entry name" value="Reg_chr_condens"/>
</dbReference>
<organism evidence="2 3">
    <name type="scientific">Denticeps clupeoides</name>
    <name type="common">denticle herring</name>
    <dbReference type="NCBI Taxonomy" id="299321"/>
    <lineage>
        <taxon>Eukaryota</taxon>
        <taxon>Metazoa</taxon>
        <taxon>Chordata</taxon>
        <taxon>Craniata</taxon>
        <taxon>Vertebrata</taxon>
        <taxon>Euteleostomi</taxon>
        <taxon>Actinopterygii</taxon>
        <taxon>Neopterygii</taxon>
        <taxon>Teleostei</taxon>
        <taxon>Clupei</taxon>
        <taxon>Clupeiformes</taxon>
        <taxon>Denticipitoidei</taxon>
        <taxon>Denticipitidae</taxon>
        <taxon>Denticeps</taxon>
    </lineage>
</organism>
<reference evidence="2 3" key="1">
    <citation type="submission" date="2020-06" db="EMBL/GenBank/DDBJ databases">
        <authorList>
            <consortium name="Wellcome Sanger Institute Data Sharing"/>
        </authorList>
    </citation>
    <scope>NUCLEOTIDE SEQUENCE [LARGE SCALE GENOMIC DNA]</scope>
</reference>
<dbReference type="PROSITE" id="PS00626">
    <property type="entry name" value="RCC1_2"/>
    <property type="match status" value="2"/>
</dbReference>
<dbReference type="SUPFAM" id="SSF50985">
    <property type="entry name" value="RCC1/BLIP-II"/>
    <property type="match status" value="1"/>
</dbReference>
<dbReference type="InterPro" id="IPR009091">
    <property type="entry name" value="RCC1/BLIP-II"/>
</dbReference>
<dbReference type="Ensembl" id="ENSDCDT00010023443.1">
    <property type="protein sequence ID" value="ENSDCDP00010021343.1"/>
    <property type="gene ID" value="ENSDCDG00010010467.1"/>
</dbReference>
<dbReference type="PROSITE" id="PS50012">
    <property type="entry name" value="RCC1_3"/>
    <property type="match status" value="3"/>
</dbReference>
<evidence type="ECO:0000256" key="1">
    <source>
        <dbReference type="PROSITE-ProRule" id="PRU00235"/>
    </source>
</evidence>
<sequence length="259" mass="27315">SSPQTICIGFGSGDCGGQGLSVSLPLVSEGYVASKPPLFRSLAPHLRAVSLALGTEHALLLTADGTIYTWGRGSHGQLGHGLLSPEEEPRALEALWGVPMSSVAAGGWHSACISAGGDLYVWGWNESGQLGLPSRGLKKDLTRAATGELNASKIFQSSHGVFISIQAFPALLDIPQVSEICKVSCGSRHTAAVTGTGDLYTWGWGEYGQLGQGGTCSSDQAERVDFFSSRGLHVEDVTCGQWNTFAFARPEPSCKRIYT</sequence>
<accession>A0AAY4BKB2</accession>
<dbReference type="AlphaFoldDB" id="A0AAY4BKB2"/>
<dbReference type="Proteomes" id="UP000694580">
    <property type="component" value="Chromosome 17"/>
</dbReference>
<dbReference type="PANTHER" id="PTHR46849">
    <property type="entry name" value="RCC1 DOMAIN-CONTAINING PROTEIN 1"/>
    <property type="match status" value="1"/>
</dbReference>
<evidence type="ECO:0000313" key="2">
    <source>
        <dbReference type="Ensembl" id="ENSDCDP00010021343.1"/>
    </source>
</evidence>